<proteinExistence type="predicted"/>
<accession>A0A7Y7XGV2</accession>
<evidence type="ECO:0000313" key="2">
    <source>
        <dbReference type="Proteomes" id="UP000539985"/>
    </source>
</evidence>
<protein>
    <submittedName>
        <fullName evidence="1">DUF3077 domain-containing protein</fullName>
    </submittedName>
</protein>
<dbReference type="Proteomes" id="UP000539985">
    <property type="component" value="Unassembled WGS sequence"/>
</dbReference>
<dbReference type="Pfam" id="PF19619">
    <property type="entry name" value="DUF6124"/>
    <property type="match status" value="1"/>
</dbReference>
<name>A0A7Y7XGV2_9PSED</name>
<organism evidence="1 2">
    <name type="scientific">Pseudomonas gingeri</name>
    <dbReference type="NCBI Taxonomy" id="117681"/>
    <lineage>
        <taxon>Bacteria</taxon>
        <taxon>Pseudomonadati</taxon>
        <taxon>Pseudomonadota</taxon>
        <taxon>Gammaproteobacteria</taxon>
        <taxon>Pseudomonadales</taxon>
        <taxon>Pseudomonadaceae</taxon>
        <taxon>Pseudomonas</taxon>
    </lineage>
</organism>
<comment type="caution">
    <text evidence="1">The sequence shown here is derived from an EMBL/GenBank/DDBJ whole genome shotgun (WGS) entry which is preliminary data.</text>
</comment>
<gene>
    <name evidence="1" type="ORF">HX882_25855</name>
</gene>
<dbReference type="AlphaFoldDB" id="A0A7Y7XGV2"/>
<dbReference type="EMBL" id="JACAQB010000023">
    <property type="protein sequence ID" value="NWB99321.1"/>
    <property type="molecule type" value="Genomic_DNA"/>
</dbReference>
<dbReference type="RefSeq" id="WP_177104998.1">
    <property type="nucleotide sequence ID" value="NZ_JACAQB010000023.1"/>
</dbReference>
<reference evidence="1 2" key="1">
    <citation type="submission" date="2020-04" db="EMBL/GenBank/DDBJ databases">
        <title>Molecular characterization of pseudomonads from Agaricus bisporus reveal novel blotch 2 pathogens in Western Europe.</title>
        <authorList>
            <person name="Taparia T."/>
            <person name="Krijger M."/>
            <person name="Haynes E."/>
            <person name="Elpinstone J.G."/>
            <person name="Noble R."/>
            <person name="Van Der Wolf J."/>
        </authorList>
    </citation>
    <scope>NUCLEOTIDE SEQUENCE [LARGE SCALE GENOMIC DNA]</scope>
    <source>
        <strain evidence="1 2">H7001</strain>
    </source>
</reference>
<sequence>MSKITPDPPVTLNPTDADIERIFAHYNLPPAEPPIRYKLPESLYQIRVDVRAEESLVTAYELLEAAAATAYEAVENLSGSNRKVVLGVVHLIEMARAFVDSAVNERPMNG</sequence>
<evidence type="ECO:0000313" key="1">
    <source>
        <dbReference type="EMBL" id="NWB99321.1"/>
    </source>
</evidence>